<accession>A0A926NY75</accession>
<name>A0A926NY75_9HYPH</name>
<reference evidence="1" key="1">
    <citation type="submission" date="2020-05" db="EMBL/GenBank/DDBJ databases">
        <title>Identification of trans-AT polyketide cluster in two marine bacteria, producers of a novel glutaramide-containing polyketide sesbanimide D and analogs.</title>
        <authorList>
            <person name="Kacar D."/>
            <person name="Rodriguez P."/>
            <person name="Canedo L."/>
            <person name="Gonzalez E."/>
            <person name="Galan B."/>
            <person name="De La Calle F."/>
            <person name="Garcia J.L."/>
        </authorList>
    </citation>
    <scope>NUCLEOTIDE SEQUENCE</scope>
    <source>
        <strain evidence="1">PHM038</strain>
    </source>
</reference>
<evidence type="ECO:0000313" key="2">
    <source>
        <dbReference type="Proteomes" id="UP000598467"/>
    </source>
</evidence>
<dbReference type="Gene3D" id="6.10.280.50">
    <property type="match status" value="1"/>
</dbReference>
<dbReference type="Pfam" id="PF04325">
    <property type="entry name" value="DUF465"/>
    <property type="match status" value="1"/>
</dbReference>
<organism evidence="1 2">
    <name type="scientific">Roseibium aggregatum</name>
    <dbReference type="NCBI Taxonomy" id="187304"/>
    <lineage>
        <taxon>Bacteria</taxon>
        <taxon>Pseudomonadati</taxon>
        <taxon>Pseudomonadota</taxon>
        <taxon>Alphaproteobacteria</taxon>
        <taxon>Hyphomicrobiales</taxon>
        <taxon>Stappiaceae</taxon>
        <taxon>Roseibium</taxon>
    </lineage>
</organism>
<dbReference type="EMBL" id="JABFCZ010000044">
    <property type="protein sequence ID" value="MBD1549582.1"/>
    <property type="molecule type" value="Genomic_DNA"/>
</dbReference>
<proteinExistence type="predicted"/>
<dbReference type="Proteomes" id="UP000598467">
    <property type="component" value="Unassembled WGS sequence"/>
</dbReference>
<protein>
    <submittedName>
        <fullName evidence="1">DUF465 domain-containing protein</fullName>
    </submittedName>
</protein>
<dbReference type="AlphaFoldDB" id="A0A926NY75"/>
<dbReference type="InterPro" id="IPR038444">
    <property type="entry name" value="DUF465_sf"/>
</dbReference>
<evidence type="ECO:0000313" key="1">
    <source>
        <dbReference type="EMBL" id="MBD1549582.1"/>
    </source>
</evidence>
<comment type="caution">
    <text evidence="1">The sequence shown here is derived from an EMBL/GenBank/DDBJ whole genome shotgun (WGS) entry which is preliminary data.</text>
</comment>
<dbReference type="InterPro" id="IPR007420">
    <property type="entry name" value="DUF465"/>
</dbReference>
<dbReference type="RefSeq" id="WP_190294273.1">
    <property type="nucleotide sequence ID" value="NZ_JABFCZ010000044.1"/>
</dbReference>
<sequence>MDEKPQALHEAFPEHAEKIKYLQEQDPEFKRRADEFHELSRAVHRAQMHEEPVEEVAVDELRKRRDLVKDELYRLILL</sequence>
<gene>
    <name evidence="1" type="ORF">HK439_25280</name>
</gene>